<dbReference type="RefSeq" id="WP_091687273.1">
    <property type="nucleotide sequence ID" value="NZ_BAABFM010000004.1"/>
</dbReference>
<dbReference type="Proteomes" id="UP000198806">
    <property type="component" value="Unassembled WGS sequence"/>
</dbReference>
<evidence type="ECO:0000313" key="2">
    <source>
        <dbReference type="Proteomes" id="UP000198806"/>
    </source>
</evidence>
<dbReference type="EMBL" id="FOWD01000022">
    <property type="protein sequence ID" value="SFO39397.1"/>
    <property type="molecule type" value="Genomic_DNA"/>
</dbReference>
<dbReference type="STRING" id="1527.SAMN04489757_12248"/>
<dbReference type="AlphaFoldDB" id="A0A1I5GTY7"/>
<reference evidence="1 2" key="1">
    <citation type="submission" date="2016-10" db="EMBL/GenBank/DDBJ databases">
        <authorList>
            <person name="de Groot N.N."/>
        </authorList>
    </citation>
    <scope>NUCLEOTIDE SEQUENCE [LARGE SCALE GENOMIC DNA]</scope>
    <source>
        <strain evidence="1 2">DSM 1283</strain>
    </source>
</reference>
<organism evidence="1 2">
    <name type="scientific">Anaerocolumna aminovalerica</name>
    <dbReference type="NCBI Taxonomy" id="1527"/>
    <lineage>
        <taxon>Bacteria</taxon>
        <taxon>Bacillati</taxon>
        <taxon>Bacillota</taxon>
        <taxon>Clostridia</taxon>
        <taxon>Lachnospirales</taxon>
        <taxon>Lachnospiraceae</taxon>
        <taxon>Anaerocolumna</taxon>
    </lineage>
</organism>
<gene>
    <name evidence="1" type="ORF">SAMN04489757_12248</name>
</gene>
<proteinExistence type="predicted"/>
<protein>
    <submittedName>
        <fullName evidence="1">Uncharacterized protein</fullName>
    </submittedName>
</protein>
<keyword evidence="2" id="KW-1185">Reference proteome</keyword>
<name>A0A1I5GTY7_9FIRM</name>
<dbReference type="OrthoDB" id="2085536at2"/>
<evidence type="ECO:0000313" key="1">
    <source>
        <dbReference type="EMBL" id="SFO39397.1"/>
    </source>
</evidence>
<accession>A0A1I5GTY7</accession>
<sequence length="107" mass="12447">MEYLGFIFGIIAFTWCMNLKSQVDKLERILKDNGMLDIEKTSLKEIIEKNIGKHGRINLENNATDYEILSKDCILKDVDEDWLLLEVEKSGIQKLIRIESIKGIQFK</sequence>